<evidence type="ECO:0000259" key="1">
    <source>
        <dbReference type="PROSITE" id="PS51729"/>
    </source>
</evidence>
<comment type="caution">
    <text evidence="2">The sequence shown here is derived from an EMBL/GenBank/DDBJ whole genome shotgun (WGS) entry which is preliminary data.</text>
</comment>
<dbReference type="Proteomes" id="UP000295645">
    <property type="component" value="Unassembled WGS sequence"/>
</dbReference>
<protein>
    <recommendedName>
        <fullName evidence="1">N-acetyltransferase domain-containing protein</fullName>
    </recommendedName>
</protein>
<dbReference type="InterPro" id="IPR031165">
    <property type="entry name" value="GNAT_YJDJ"/>
</dbReference>
<dbReference type="PANTHER" id="PTHR31435">
    <property type="entry name" value="PROTEIN NATD1"/>
    <property type="match status" value="1"/>
</dbReference>
<feature type="domain" description="N-acetyltransferase" evidence="1">
    <location>
        <begin position="9"/>
        <end position="94"/>
    </location>
</feature>
<gene>
    <name evidence="2" type="ORF">EC912_10582</name>
</gene>
<dbReference type="OrthoDB" id="9813275at2"/>
<dbReference type="SUPFAM" id="SSF55729">
    <property type="entry name" value="Acyl-CoA N-acyltransferases (Nat)"/>
    <property type="match status" value="1"/>
</dbReference>
<dbReference type="InterPro" id="IPR045057">
    <property type="entry name" value="Gcn5-rel_NAT"/>
</dbReference>
<dbReference type="Pfam" id="PF14542">
    <property type="entry name" value="Acetyltransf_CG"/>
    <property type="match status" value="1"/>
</dbReference>
<organism evidence="2 3">
    <name type="scientific">Luteibacter rhizovicinus</name>
    <dbReference type="NCBI Taxonomy" id="242606"/>
    <lineage>
        <taxon>Bacteria</taxon>
        <taxon>Pseudomonadati</taxon>
        <taxon>Pseudomonadota</taxon>
        <taxon>Gammaproteobacteria</taxon>
        <taxon>Lysobacterales</taxon>
        <taxon>Rhodanobacteraceae</taxon>
        <taxon>Luteibacter</taxon>
    </lineage>
</organism>
<reference evidence="2 3" key="1">
    <citation type="submission" date="2019-03" db="EMBL/GenBank/DDBJ databases">
        <title>Above-ground endophytic microbial communities from plants in different locations in the United States.</title>
        <authorList>
            <person name="Frank C."/>
        </authorList>
    </citation>
    <scope>NUCLEOTIDE SEQUENCE [LARGE SCALE GENOMIC DNA]</scope>
    <source>
        <strain evidence="2 3">LP_13_YM</strain>
    </source>
</reference>
<dbReference type="EMBL" id="SMCS01000005">
    <property type="protein sequence ID" value="TCV93222.1"/>
    <property type="molecule type" value="Genomic_DNA"/>
</dbReference>
<evidence type="ECO:0000313" key="2">
    <source>
        <dbReference type="EMBL" id="TCV93222.1"/>
    </source>
</evidence>
<dbReference type="AlphaFoldDB" id="A0A4R3YM04"/>
<dbReference type="InterPro" id="IPR016181">
    <property type="entry name" value="Acyl_CoA_acyltransferase"/>
</dbReference>
<keyword evidence="3" id="KW-1185">Reference proteome</keyword>
<dbReference type="PANTHER" id="PTHR31435:SF9">
    <property type="entry name" value="PROTEIN NATD1"/>
    <property type="match status" value="1"/>
</dbReference>
<accession>A0A4R3YM04</accession>
<dbReference type="PROSITE" id="PS51729">
    <property type="entry name" value="GNAT_YJDJ"/>
    <property type="match status" value="1"/>
</dbReference>
<name>A0A4R3YM04_9GAMM</name>
<sequence length="94" mass="10333">MSAQPLEIVHDTANQAFKATVEEQVSVLEYQLRDKIMTITHTGVPQALGGRGIASALTLFAAKTAEAAGWKIIPACSYASTWFRRHPEYDKLLT</sequence>
<dbReference type="Gene3D" id="3.40.630.30">
    <property type="match status" value="1"/>
</dbReference>
<evidence type="ECO:0000313" key="3">
    <source>
        <dbReference type="Proteomes" id="UP000295645"/>
    </source>
</evidence>
<proteinExistence type="predicted"/>
<dbReference type="RefSeq" id="WP_132144859.1">
    <property type="nucleotide sequence ID" value="NZ_SMCS01000005.1"/>
</dbReference>